<evidence type="ECO:0000256" key="6">
    <source>
        <dbReference type="SAM" id="Coils"/>
    </source>
</evidence>
<dbReference type="GeneID" id="27312929"/>
<dbReference type="EMBL" id="KN847542">
    <property type="protein sequence ID" value="KIW04149.1"/>
    <property type="molecule type" value="Genomic_DNA"/>
</dbReference>
<evidence type="ECO:0000256" key="1">
    <source>
        <dbReference type="ARBA" id="ARBA00004123"/>
    </source>
</evidence>
<dbReference type="PANTHER" id="PTHR12748:SF0">
    <property type="entry name" value="ORIGIN RECOGNITION COMPLEX SUBUNIT 3"/>
    <property type="match status" value="1"/>
</dbReference>
<evidence type="ECO:0000313" key="9">
    <source>
        <dbReference type="EMBL" id="KIW04148.1"/>
    </source>
</evidence>
<evidence type="ECO:0000259" key="8">
    <source>
        <dbReference type="Pfam" id="PF18137"/>
    </source>
</evidence>
<keyword evidence="5" id="KW-0539">Nucleus</keyword>
<dbReference type="Pfam" id="PF07034">
    <property type="entry name" value="ORC3_N"/>
    <property type="match status" value="1"/>
</dbReference>
<dbReference type="Proteomes" id="UP000053259">
    <property type="component" value="Unassembled WGS sequence"/>
</dbReference>
<comment type="subcellular location">
    <subcellularLocation>
        <location evidence="1">Nucleus</location>
    </subcellularLocation>
</comment>
<dbReference type="VEuPathDB" id="FungiDB:PV09_04956"/>
<dbReference type="GO" id="GO:0005664">
    <property type="term" value="C:nuclear origin of replication recognition complex"/>
    <property type="evidence" value="ECO:0007669"/>
    <property type="project" value="InterPro"/>
</dbReference>
<name>A0A0D2ABG2_9PEZI</name>
<evidence type="ECO:0000256" key="4">
    <source>
        <dbReference type="ARBA" id="ARBA00023125"/>
    </source>
</evidence>
<accession>A0A0D2ABG2</accession>
<dbReference type="InterPro" id="IPR040855">
    <property type="entry name" value="ORC_WH_C"/>
</dbReference>
<dbReference type="FunCoup" id="A0A0D2ABG2">
    <property type="interactions" value="680"/>
</dbReference>
<dbReference type="AlphaFoldDB" id="A0A0D2ABG2"/>
<feature type="coiled-coil region" evidence="6">
    <location>
        <begin position="355"/>
        <end position="382"/>
    </location>
</feature>
<evidence type="ECO:0000256" key="3">
    <source>
        <dbReference type="ARBA" id="ARBA00022705"/>
    </source>
</evidence>
<evidence type="ECO:0000259" key="7">
    <source>
        <dbReference type="Pfam" id="PF07034"/>
    </source>
</evidence>
<sequence>MDHEKCYVFSHERPAKRRRVDIGNEGSGLDASLPMRRRLYHELWQDQQRRIEEVIKAANEAILDEISSFVADSRSDGDDLGTLRAGFILAGPSIAAHSFIFGQIQERTLDQHTSVFIPIASHDSANLKTVLKAIVKIGTARNSVDDDDLELLPQKRSERKLLDYDLQLLHERVEENGVRHVVVAFRDCEAFDSGVLSEAIELLALWSNRIPFVLLFGIATSVDNLQERLSQNATRCLVGQQFDAVQPEQIVEDVFATTTVTGSHRLWLGAQIGNMLLQRHHENLLSTQDLVDSLQYAYMSHFYANPLSVFLSRDLSLDDISKEHIEAVRNTTSFRKFAEASLTSVESARSLQRMLESDDALLKRLTDAVQELESALTFMAQTVQTACAINSELSKTKLTSSSLYLKAMSGKLRDDHTIRELLLAVKKAPSNILIKALRAAQAAISANYAANIENLLGQLNALASEDGSGQPMRSEHDIRNDTLRTTVVAQKVQLSRHKARLSEKDEAYSKIVSQFHDLLTRIFEEVRYPFDMLGHEAVIYDLRMPHRAALTPKPRFAIERALSSPHDYLNCRCCGPAENGGKNGEEAILSASLPPTALLYRLYLESGALINVSDLWSAYAAIMEGEGESDTSKLMPLFQRAVAELKYLGFVKPTRKKMDHITKVAWKGL</sequence>
<dbReference type="GO" id="GO:0005656">
    <property type="term" value="C:nuclear pre-replicative complex"/>
    <property type="evidence" value="ECO:0007669"/>
    <property type="project" value="TreeGrafter"/>
</dbReference>
<reference evidence="9 10" key="1">
    <citation type="submission" date="2015-01" db="EMBL/GenBank/DDBJ databases">
        <title>The Genome Sequence of Ochroconis gallopava CBS43764.</title>
        <authorList>
            <consortium name="The Broad Institute Genomics Platform"/>
            <person name="Cuomo C."/>
            <person name="de Hoog S."/>
            <person name="Gorbushina A."/>
            <person name="Stielow B."/>
            <person name="Teixiera M."/>
            <person name="Abouelleil A."/>
            <person name="Chapman S.B."/>
            <person name="Priest M."/>
            <person name="Young S.K."/>
            <person name="Wortman J."/>
            <person name="Nusbaum C."/>
            <person name="Birren B."/>
        </authorList>
    </citation>
    <scope>NUCLEOTIDE SEQUENCE [LARGE SCALE GENOMIC DNA]</scope>
    <source>
        <strain evidence="9 10">CBS 43764</strain>
    </source>
</reference>
<dbReference type="GO" id="GO:0003688">
    <property type="term" value="F:DNA replication origin binding"/>
    <property type="evidence" value="ECO:0007669"/>
    <property type="project" value="TreeGrafter"/>
</dbReference>
<protein>
    <submittedName>
        <fullName evidence="9">Uncharacterized protein</fullName>
    </submittedName>
</protein>
<proteinExistence type="inferred from homology"/>
<dbReference type="STRING" id="253628.A0A0D2ABG2"/>
<keyword evidence="3" id="KW-0235">DNA replication</keyword>
<evidence type="ECO:0000313" key="10">
    <source>
        <dbReference type="Proteomes" id="UP000053259"/>
    </source>
</evidence>
<dbReference type="RefSeq" id="XP_016214017.1">
    <property type="nucleotide sequence ID" value="XM_016358399.1"/>
</dbReference>
<dbReference type="CDD" id="cd20704">
    <property type="entry name" value="Orc3"/>
    <property type="match status" value="2"/>
</dbReference>
<dbReference type="RefSeq" id="XP_016214018.1">
    <property type="nucleotide sequence ID" value="XM_016358400.1"/>
</dbReference>
<keyword evidence="6" id="KW-0175">Coiled coil</keyword>
<dbReference type="EMBL" id="KN847542">
    <property type="protein sequence ID" value="KIW04148.1"/>
    <property type="molecule type" value="Genomic_DNA"/>
</dbReference>
<comment type="similarity">
    <text evidence="2">Belongs to the ORC3 family.</text>
</comment>
<dbReference type="PANTHER" id="PTHR12748">
    <property type="entry name" value="ORIGIN RECOGNITION COMPLEX SUBUNIT 3"/>
    <property type="match status" value="1"/>
</dbReference>
<keyword evidence="4" id="KW-0238">DNA-binding</keyword>
<gene>
    <name evidence="9" type="ORF">PV09_04956</name>
</gene>
<dbReference type="InterPro" id="IPR020795">
    <property type="entry name" value="ORC3"/>
</dbReference>
<organism evidence="9 10">
    <name type="scientific">Verruconis gallopava</name>
    <dbReference type="NCBI Taxonomy" id="253628"/>
    <lineage>
        <taxon>Eukaryota</taxon>
        <taxon>Fungi</taxon>
        <taxon>Dikarya</taxon>
        <taxon>Ascomycota</taxon>
        <taxon>Pezizomycotina</taxon>
        <taxon>Dothideomycetes</taxon>
        <taxon>Pleosporomycetidae</taxon>
        <taxon>Venturiales</taxon>
        <taxon>Sympoventuriaceae</taxon>
        <taxon>Verruconis</taxon>
    </lineage>
</organism>
<evidence type="ECO:0000256" key="5">
    <source>
        <dbReference type="ARBA" id="ARBA00023242"/>
    </source>
</evidence>
<dbReference type="Pfam" id="PF18137">
    <property type="entry name" value="WHD_ORC"/>
    <property type="match status" value="1"/>
</dbReference>
<evidence type="ECO:0000256" key="2">
    <source>
        <dbReference type="ARBA" id="ARBA00010977"/>
    </source>
</evidence>
<dbReference type="GO" id="GO:0006270">
    <property type="term" value="P:DNA replication initiation"/>
    <property type="evidence" value="ECO:0007669"/>
    <property type="project" value="TreeGrafter"/>
</dbReference>
<dbReference type="GO" id="GO:0031261">
    <property type="term" value="C:DNA replication preinitiation complex"/>
    <property type="evidence" value="ECO:0007669"/>
    <property type="project" value="TreeGrafter"/>
</dbReference>
<dbReference type="OrthoDB" id="10265211at2759"/>
<dbReference type="HOGENOM" id="CLU_015257_1_0_1"/>
<feature type="domain" description="Origin recognition complex subunit 3 N-terminal" evidence="7">
    <location>
        <begin position="5"/>
        <end position="310"/>
    </location>
</feature>
<feature type="domain" description="Origin recognition complex subunit 3 winged helix C-terminal" evidence="8">
    <location>
        <begin position="555"/>
        <end position="666"/>
    </location>
</feature>
<keyword evidence="10" id="KW-1185">Reference proteome</keyword>
<dbReference type="InterPro" id="IPR045667">
    <property type="entry name" value="ORC3_N"/>
</dbReference>